<sequence>MFLALALALTLQDTLAAARSDTATYRTEALRALVAEAAEVNRRVPAALGGYRAQLESEISIGNRRSERMEMSVQLEQIASTLEWDRTGRYRQTVIGYRSQQLGTSIATLGLFRSGWAVPSLYGNRLALLFGRDTVDAMRRRRPTDPQYAVHPLADDREYYYRFSGGDTVFTMQVDGREIPIVRVDVHLRDDVPARSVVFVGELDLDATRKQLVRMRGYFAVVGGPKPRFDILREARLQGIAFIEAVNAEVDGQFWLPGYQRFEAHATSNTVGESRAIFRIITRYRDRELYPPPPDVAVGTPGDTLRVQPFRLAVESMDSLSRYRGWTSELGAANVDVSAEDFNDVAPDQWNPRGRPRFSLETERFLDVIRTDRVQGVFLGIGGVYRFRDAAPGWALRSAAGYSFNEGTVRGRAIVEHRRGRNLSQLRASRSLDLTNDFRNPYDSGTTTGALFGRDDYDYVDRRSATLLLQRFLGNDWDGLVRLESGYAQDRDMRERWLESPVGLGGAFRRNRPARSGDYWRNVITFEWRPDVALEFLRPGVGTKLIYERGDGELRYQRAEGRFTVRVNRGRLALGTRLDVGAVSPDAPPQQFFELGANQNLPGYDYKQFAGDQAAVLRGQVYRGFGILGAPVRITQRVWLPPIAPGLALNVQAGYVRATTAASRNTVMQLGSTETGHVRSSASLTLRFFGQAVGLGIARPLDYPAGWRWVLELGQRL</sequence>
<dbReference type="Proteomes" id="UP001229955">
    <property type="component" value="Chromosome"/>
</dbReference>
<keyword evidence="3" id="KW-1185">Reference proteome</keyword>
<accession>A0AA49JXP6</accession>
<reference evidence="1" key="1">
    <citation type="submission" date="2023-07" db="EMBL/GenBank/DDBJ databases">
        <authorList>
            <person name="Haufschild T."/>
            <person name="Kallscheuer N."/>
            <person name="Hammer J."/>
            <person name="Kohn T."/>
            <person name="Kabuu M."/>
            <person name="Jogler M."/>
            <person name="Wohfarth N."/>
            <person name="Heuer A."/>
            <person name="Rohde M."/>
            <person name="van Teeseling M.C.F."/>
            <person name="Jogler C."/>
        </authorList>
    </citation>
    <scope>NUCLEOTIDE SEQUENCE</scope>
    <source>
        <strain evidence="1">Strain 138</strain>
        <strain evidence="2">Strain 318</strain>
    </source>
</reference>
<organism evidence="1">
    <name type="scientific">Pseudogemmatithrix spongiicola</name>
    <dbReference type="NCBI Taxonomy" id="3062599"/>
    <lineage>
        <taxon>Bacteria</taxon>
        <taxon>Pseudomonadati</taxon>
        <taxon>Gemmatimonadota</taxon>
        <taxon>Gemmatimonadia</taxon>
        <taxon>Gemmatimonadales</taxon>
        <taxon>Gemmatimonadaceae</taxon>
        <taxon>Pseudogemmatithrix</taxon>
    </lineage>
</organism>
<name>A0AA49JSF8_9BACT</name>
<proteinExistence type="predicted"/>
<dbReference type="EMBL" id="CP130613">
    <property type="protein sequence ID" value="WKW13712.1"/>
    <property type="molecule type" value="Genomic_DNA"/>
</dbReference>
<gene>
    <name evidence="1" type="ORF">Strain138_000035</name>
    <name evidence="2" type="ORF">Strain318_000035</name>
</gene>
<evidence type="ECO:0000313" key="1">
    <source>
        <dbReference type="EMBL" id="WKW10803.1"/>
    </source>
</evidence>
<protein>
    <submittedName>
        <fullName evidence="1">Uncharacterized protein</fullName>
    </submittedName>
</protein>
<accession>A0AA49JSF8</accession>
<dbReference type="KEGG" id="pspc:Strain318_000035"/>
<evidence type="ECO:0000313" key="2">
    <source>
        <dbReference type="EMBL" id="WKW13712.1"/>
    </source>
</evidence>
<dbReference type="EMBL" id="CP130612">
    <property type="protein sequence ID" value="WKW10803.1"/>
    <property type="molecule type" value="Genomic_DNA"/>
</dbReference>
<dbReference type="AlphaFoldDB" id="A0AA49JSF8"/>
<evidence type="ECO:0000313" key="3">
    <source>
        <dbReference type="Proteomes" id="UP001229955"/>
    </source>
</evidence>
<dbReference type="RefSeq" id="WP_367886514.1">
    <property type="nucleotide sequence ID" value="NZ_CP130612.1"/>
</dbReference>